<keyword evidence="12" id="KW-0963">Cytoplasm</keyword>
<accession>A0A2W5Z4B9</accession>
<keyword evidence="2 12" id="KW-0808">Transferase</keyword>
<dbReference type="GO" id="GO:0005737">
    <property type="term" value="C:cytoplasm"/>
    <property type="evidence" value="ECO:0007669"/>
    <property type="project" value="UniProtKB-SubCell"/>
</dbReference>
<dbReference type="GO" id="GO:0002189">
    <property type="term" value="C:ribose phosphate diphosphokinase complex"/>
    <property type="evidence" value="ECO:0007669"/>
    <property type="project" value="TreeGrafter"/>
</dbReference>
<feature type="binding site" evidence="12">
    <location>
        <begin position="56"/>
        <end position="58"/>
    </location>
    <ligand>
        <name>ATP</name>
        <dbReference type="ChEBI" id="CHEBI:30616"/>
    </ligand>
</feature>
<dbReference type="NCBIfam" id="NF002320">
    <property type="entry name" value="PRK01259.1"/>
    <property type="match status" value="1"/>
</dbReference>
<dbReference type="SMART" id="SM01400">
    <property type="entry name" value="Pribosyltran_N"/>
    <property type="match status" value="1"/>
</dbReference>
<evidence type="ECO:0000313" key="15">
    <source>
        <dbReference type="EMBL" id="PZR80080.1"/>
    </source>
</evidence>
<feature type="binding site" evidence="12">
    <location>
        <position position="149"/>
    </location>
    <ligand>
        <name>Mg(2+)</name>
        <dbReference type="ChEBI" id="CHEBI:18420"/>
    </ligand>
</feature>
<evidence type="ECO:0000256" key="2">
    <source>
        <dbReference type="ARBA" id="ARBA00022679"/>
    </source>
</evidence>
<comment type="similarity">
    <text evidence="11 12">Belongs to the ribose-phosphate pyrophosphokinase family. Class I subfamily.</text>
</comment>
<gene>
    <name evidence="12" type="primary">prs</name>
    <name evidence="15" type="ORF">DLM65_09190</name>
    <name evidence="14" type="ORF">JF886_12490</name>
</gene>
<comment type="subunit">
    <text evidence="12">Homohexamer.</text>
</comment>
<comment type="pathway">
    <text evidence="1 12">Metabolic intermediate biosynthesis; 5-phospho-alpha-D-ribose 1-diphosphate biosynthesis; 5-phospho-alpha-D-ribose 1-diphosphate from D-ribose 5-phosphate (route I): step 1/1.</text>
</comment>
<feature type="binding site" evidence="12">
    <location>
        <position position="237"/>
    </location>
    <ligand>
        <name>D-ribose 5-phosphate</name>
        <dbReference type="ChEBI" id="CHEBI:78346"/>
    </ligand>
</feature>
<accession>A0A934N6Q0</accession>
<dbReference type="UniPathway" id="UPA00087">
    <property type="reaction ID" value="UER00172"/>
</dbReference>
<evidence type="ECO:0000256" key="6">
    <source>
        <dbReference type="ARBA" id="ARBA00022777"/>
    </source>
</evidence>
<name>A0A2W5Z4B9_9BACT</name>
<dbReference type="InterPro" id="IPR037515">
    <property type="entry name" value="Rib-P_diPkinase_bac"/>
</dbReference>
<dbReference type="InterPro" id="IPR005946">
    <property type="entry name" value="Rib-P_diPkinase"/>
</dbReference>
<sequence>MGGSASPACGDVPVNEPYQFGDLMLLSGTGNPELSEKIAREIDLPLASMEITRFADGEFDVKIAESVRGRDLFLIQPTCAPVSDNLIQLFVILDALRRASASRITAVIPYYGYQRKEKKTAPRDPISAKLMANIIELAGANRVIAVDLHAEAIQGFFDIPVDALTATKILARRVRERHGHNVVVVSPDTGGALRARRLGRLLDAPIAIVDKRRPRDDTVEVINVIGDVDGLHCIIVDDLISTGSTLANAAIALRAKGATGVDVVATHGVLTNGALTRLHEAPIDEICITDTIPLHDGARSFDDHPRLRVLSVAPLIAEAIVRVHEGRSVSELFR</sequence>
<dbReference type="PANTHER" id="PTHR10210:SF41">
    <property type="entry name" value="RIBOSE-PHOSPHATE PYROPHOSPHOKINASE 1, CHLOROPLASTIC"/>
    <property type="match status" value="1"/>
</dbReference>
<evidence type="ECO:0000256" key="8">
    <source>
        <dbReference type="ARBA" id="ARBA00022842"/>
    </source>
</evidence>
<dbReference type="GO" id="GO:0006015">
    <property type="term" value="P:5-phosphoribose 1-diphosphate biosynthetic process"/>
    <property type="evidence" value="ECO:0007669"/>
    <property type="project" value="UniProtKB-UniRule"/>
</dbReference>
<evidence type="ECO:0000256" key="10">
    <source>
        <dbReference type="ARBA" id="ARBA00054914"/>
    </source>
</evidence>
<keyword evidence="3 12" id="KW-0479">Metal-binding</keyword>
<evidence type="ECO:0000256" key="11">
    <source>
        <dbReference type="ARBA" id="ARBA00061444"/>
    </source>
</evidence>
<keyword evidence="7 12" id="KW-0067">ATP-binding</keyword>
<comment type="caution">
    <text evidence="15">The sequence shown here is derived from an EMBL/GenBank/DDBJ whole genome shotgun (WGS) entry which is preliminary data.</text>
</comment>
<dbReference type="EMBL" id="JAEKNS010000129">
    <property type="protein sequence ID" value="MBJ7595654.1"/>
    <property type="molecule type" value="Genomic_DNA"/>
</dbReference>
<keyword evidence="4 12" id="KW-0545">Nucleotide biosynthesis</keyword>
<evidence type="ECO:0000256" key="7">
    <source>
        <dbReference type="ARBA" id="ARBA00022840"/>
    </source>
</evidence>
<dbReference type="AlphaFoldDB" id="A0A2W5Z4B9"/>
<feature type="binding site" evidence="12">
    <location>
        <position position="213"/>
    </location>
    <ligand>
        <name>D-ribose 5-phosphate</name>
        <dbReference type="ChEBI" id="CHEBI:78346"/>
    </ligand>
</feature>
<protein>
    <recommendedName>
        <fullName evidence="12">Ribose-phosphate pyrophosphokinase</fullName>
        <shortName evidence="12">RPPK</shortName>
        <ecNumber evidence="12">2.7.6.1</ecNumber>
    </recommendedName>
    <alternativeName>
        <fullName evidence="12">5-phospho-D-ribosyl alpha-1-diphosphate synthase</fullName>
    </alternativeName>
    <alternativeName>
        <fullName evidence="12">Phosphoribosyl diphosphate synthase</fullName>
    </alternativeName>
    <alternativeName>
        <fullName evidence="12">Phosphoribosyl pyrophosphate synthase</fullName>
        <shortName evidence="12">P-Rib-PP synthase</shortName>
        <shortName evidence="12">PRPP synthase</shortName>
        <shortName evidence="12">PRPPase</shortName>
    </alternativeName>
</protein>
<proteinExistence type="inferred from homology"/>
<keyword evidence="8 12" id="KW-0460">Magnesium</keyword>
<dbReference type="HAMAP" id="MF_00583_B">
    <property type="entry name" value="RibP_PPkinase_B"/>
    <property type="match status" value="1"/>
</dbReference>
<comment type="caution">
    <text evidence="12">Lacks conserved residue(s) required for the propagation of feature annotation.</text>
</comment>
<comment type="function">
    <text evidence="10 12">Involved in the biosynthesis of the central metabolite phospho-alpha-D-ribosyl-1-pyrophosphate (PRPP) via the transfer of pyrophosphoryl group from ATP to 1-hydroxyl of ribose-5-phosphate (Rib-5-P).</text>
</comment>
<feature type="binding site" evidence="12">
    <location>
        <position position="188"/>
    </location>
    <ligand>
        <name>Mg(2+)</name>
        <dbReference type="ChEBI" id="CHEBI:18420"/>
    </ligand>
</feature>
<dbReference type="Gene3D" id="3.40.50.2020">
    <property type="match status" value="2"/>
</dbReference>
<feature type="domain" description="Ribose-phosphate pyrophosphokinase N-terminal" evidence="13">
    <location>
        <begin position="23"/>
        <end position="139"/>
    </location>
</feature>
<comment type="cofactor">
    <cofactor evidence="12">
        <name>Mg(2+)</name>
        <dbReference type="ChEBI" id="CHEBI:18420"/>
    </cofactor>
    <text evidence="12">Binds 2 Mg(2+) ions per subunit.</text>
</comment>
<evidence type="ECO:0000313" key="16">
    <source>
        <dbReference type="Proteomes" id="UP000248724"/>
    </source>
</evidence>
<dbReference type="PANTHER" id="PTHR10210">
    <property type="entry name" value="RIBOSE-PHOSPHATE DIPHOSPHOKINASE FAMILY MEMBER"/>
    <property type="match status" value="1"/>
</dbReference>
<dbReference type="CDD" id="cd06223">
    <property type="entry name" value="PRTases_typeI"/>
    <property type="match status" value="1"/>
</dbReference>
<dbReference type="GO" id="GO:0005524">
    <property type="term" value="F:ATP binding"/>
    <property type="evidence" value="ECO:0007669"/>
    <property type="project" value="UniProtKB-KW"/>
</dbReference>
<evidence type="ECO:0000256" key="3">
    <source>
        <dbReference type="ARBA" id="ARBA00022723"/>
    </source>
</evidence>
<dbReference type="Proteomes" id="UP000606991">
    <property type="component" value="Unassembled WGS sequence"/>
</dbReference>
<reference evidence="14 17" key="3">
    <citation type="submission" date="2020-10" db="EMBL/GenBank/DDBJ databases">
        <title>Ca. Dormibacterota MAGs.</title>
        <authorList>
            <person name="Montgomery K."/>
        </authorList>
    </citation>
    <scope>NUCLEOTIDE SEQUENCE [LARGE SCALE GENOMIC DNA]</scope>
    <source>
        <strain evidence="14">SC8812_S17_18</strain>
    </source>
</reference>
<reference evidence="15" key="2">
    <citation type="submission" date="2018-05" db="EMBL/GenBank/DDBJ databases">
        <authorList>
            <person name="Ferrari B."/>
        </authorList>
    </citation>
    <scope>NUCLEOTIDE SEQUENCE</scope>
    <source>
        <strain evidence="15">RRmetagenome_bin12</strain>
    </source>
</reference>
<dbReference type="InterPro" id="IPR000836">
    <property type="entry name" value="PRTase_dom"/>
</dbReference>
<dbReference type="GO" id="GO:0006164">
    <property type="term" value="P:purine nucleotide biosynthetic process"/>
    <property type="evidence" value="ECO:0007669"/>
    <property type="project" value="TreeGrafter"/>
</dbReference>
<dbReference type="SUPFAM" id="SSF53271">
    <property type="entry name" value="PRTase-like"/>
    <property type="match status" value="1"/>
</dbReference>
<dbReference type="Pfam" id="PF13793">
    <property type="entry name" value="Pribosyltran_N"/>
    <property type="match status" value="1"/>
</dbReference>
<keyword evidence="5 12" id="KW-0547">Nucleotide-binding</keyword>
<dbReference type="EC" id="2.7.6.1" evidence="12"/>
<dbReference type="InterPro" id="IPR029057">
    <property type="entry name" value="PRTase-like"/>
</dbReference>
<dbReference type="Pfam" id="PF14572">
    <property type="entry name" value="Pribosyl_synth"/>
    <property type="match status" value="1"/>
</dbReference>
<evidence type="ECO:0000313" key="14">
    <source>
        <dbReference type="EMBL" id="MBJ7595654.1"/>
    </source>
</evidence>
<dbReference type="EMBL" id="QHBU01000174">
    <property type="protein sequence ID" value="PZR80080.1"/>
    <property type="molecule type" value="Genomic_DNA"/>
</dbReference>
<dbReference type="FunFam" id="3.40.50.2020:FF:000001">
    <property type="entry name" value="Ribose-phosphate pyrophosphokinase"/>
    <property type="match status" value="1"/>
</dbReference>
<evidence type="ECO:0000256" key="5">
    <source>
        <dbReference type="ARBA" id="ARBA00022741"/>
    </source>
</evidence>
<evidence type="ECO:0000256" key="1">
    <source>
        <dbReference type="ARBA" id="ARBA00004996"/>
    </source>
</evidence>
<dbReference type="InterPro" id="IPR029099">
    <property type="entry name" value="Pribosyltran_N"/>
</dbReference>
<organism evidence="15 16">
    <name type="scientific">Candidatus Aeolococcus gillhamiae</name>
    <dbReference type="NCBI Taxonomy" id="3127015"/>
    <lineage>
        <taxon>Bacteria</taxon>
        <taxon>Bacillati</taxon>
        <taxon>Candidatus Dormiibacterota</taxon>
        <taxon>Candidatus Dormibacteria</taxon>
        <taxon>Candidatus Aeolococcales</taxon>
        <taxon>Candidatus Aeolococcaceae</taxon>
        <taxon>Candidatus Aeolococcus</taxon>
    </lineage>
</organism>
<keyword evidence="6 12" id="KW-0418">Kinase</keyword>
<comment type="subcellular location">
    <subcellularLocation>
        <location evidence="12">Cytoplasm</location>
    </subcellularLocation>
</comment>
<comment type="catalytic activity">
    <reaction evidence="9 12">
        <text>D-ribose 5-phosphate + ATP = 5-phospho-alpha-D-ribose 1-diphosphate + AMP + H(+)</text>
        <dbReference type="Rhea" id="RHEA:15609"/>
        <dbReference type="ChEBI" id="CHEBI:15378"/>
        <dbReference type="ChEBI" id="CHEBI:30616"/>
        <dbReference type="ChEBI" id="CHEBI:58017"/>
        <dbReference type="ChEBI" id="CHEBI:78346"/>
        <dbReference type="ChEBI" id="CHEBI:456215"/>
        <dbReference type="EC" id="2.7.6.1"/>
    </reaction>
</comment>
<evidence type="ECO:0000256" key="12">
    <source>
        <dbReference type="HAMAP-Rule" id="MF_00583"/>
    </source>
</evidence>
<evidence type="ECO:0000259" key="13">
    <source>
        <dbReference type="Pfam" id="PF13793"/>
    </source>
</evidence>
<evidence type="ECO:0000256" key="9">
    <source>
        <dbReference type="ARBA" id="ARBA00049535"/>
    </source>
</evidence>
<dbReference type="NCBIfam" id="TIGR01251">
    <property type="entry name" value="ribP_PPkin"/>
    <property type="match status" value="1"/>
</dbReference>
<reference evidence="15 16" key="1">
    <citation type="journal article" date="2017" name="Nature">
        <title>Atmospheric trace gases support primary production in Antarctic desert surface soil.</title>
        <authorList>
            <person name="Ji M."/>
            <person name="Greening C."/>
            <person name="Vanwonterghem I."/>
            <person name="Carere C.R."/>
            <person name="Bay S.K."/>
            <person name="Steen J.A."/>
            <person name="Montgomery K."/>
            <person name="Lines T."/>
            <person name="Beardall J."/>
            <person name="van Dorst J."/>
            <person name="Snape I."/>
            <person name="Stott M.B."/>
            <person name="Hugenholtz P."/>
            <person name="Ferrari B.C."/>
        </authorList>
    </citation>
    <scope>NUCLEOTIDE SEQUENCE [LARGE SCALE GENOMIC DNA]</scope>
    <source>
        <strain evidence="15">RRmetagenome_bin12</strain>
    </source>
</reference>
<evidence type="ECO:0000313" key="17">
    <source>
        <dbReference type="Proteomes" id="UP000606991"/>
    </source>
</evidence>
<feature type="active site" evidence="12">
    <location>
        <position position="211"/>
    </location>
</feature>
<dbReference type="GO" id="GO:0000287">
    <property type="term" value="F:magnesium ion binding"/>
    <property type="evidence" value="ECO:0007669"/>
    <property type="project" value="UniProtKB-UniRule"/>
</dbReference>
<dbReference type="GO" id="GO:0004749">
    <property type="term" value="F:ribose phosphate diphosphokinase activity"/>
    <property type="evidence" value="ECO:0007669"/>
    <property type="project" value="UniProtKB-UniRule"/>
</dbReference>
<dbReference type="Proteomes" id="UP000248724">
    <property type="component" value="Unassembled WGS sequence"/>
</dbReference>
<dbReference type="GO" id="GO:0016301">
    <property type="term" value="F:kinase activity"/>
    <property type="evidence" value="ECO:0007669"/>
    <property type="project" value="UniProtKB-KW"/>
</dbReference>
<evidence type="ECO:0000256" key="4">
    <source>
        <dbReference type="ARBA" id="ARBA00022727"/>
    </source>
</evidence>